<organism evidence="1 2">
    <name type="scientific">Boeremia exigua</name>
    <dbReference type="NCBI Taxonomy" id="749465"/>
    <lineage>
        <taxon>Eukaryota</taxon>
        <taxon>Fungi</taxon>
        <taxon>Dikarya</taxon>
        <taxon>Ascomycota</taxon>
        <taxon>Pezizomycotina</taxon>
        <taxon>Dothideomycetes</taxon>
        <taxon>Pleosporomycetidae</taxon>
        <taxon>Pleosporales</taxon>
        <taxon>Pleosporineae</taxon>
        <taxon>Didymellaceae</taxon>
        <taxon>Boeremia</taxon>
    </lineage>
</organism>
<evidence type="ECO:0000313" key="2">
    <source>
        <dbReference type="Proteomes" id="UP001153331"/>
    </source>
</evidence>
<comment type="caution">
    <text evidence="1">The sequence shown here is derived from an EMBL/GenBank/DDBJ whole genome shotgun (WGS) entry which is preliminary data.</text>
</comment>
<protein>
    <submittedName>
        <fullName evidence="1">Uncharacterized protein</fullName>
    </submittedName>
</protein>
<name>A0ACC2IS68_9PLEO</name>
<dbReference type="EMBL" id="JAPHNI010000031">
    <property type="protein sequence ID" value="KAJ8118050.1"/>
    <property type="molecule type" value="Genomic_DNA"/>
</dbReference>
<keyword evidence="2" id="KW-1185">Reference proteome</keyword>
<sequence length="541" mass="60059">MHVLAVVTASVLFATTMAHSSIAPTTSVISMLGLIPECSVSCVMEDLFTSGGCPMTTAQDLAECACSNITMQATLSTCVQKSCGFLDQNKVVSFASTLCDAYPKDSRVDELTTISIATIVLASFFLFLRLSARWLHTRRLWSDDAYAVIAAMLLITVSAIILRMSLKGFGLHYWNVPTENGVGLLKLFYVCQMLYVAVQIFSKVAILALYSRLFPESIAWFRWSVRGMVTFMYVHGLVFFFLVVFQCLPIASIWDKTITNGKCLPISAVIGFTGAALSIAEDIIILVLPLPVVSKLQMSTKKKVGVILLISVGSFASITSIVRLRYVVKYSNSFDSTWDNVDVIKWSLIEILSACICGNLLPLRPLLEKMMPSFHSIYSWYSDRKSSRKSSDKNMGFHSFSRFGRSRVSKKPKFISTLDFTRISLTPTPAPGWDWEKSMYSEQTGVLSPRTPAPAHFEKPPTAMEEELSGDQSYRKANRVPTTMTGTQTSDLTFVSSQMTAVSMERPSQNGSETHLVPPARERLNRISGPWSRAFALLDRH</sequence>
<proteinExistence type="predicted"/>
<accession>A0ACC2IS68</accession>
<dbReference type="Proteomes" id="UP001153331">
    <property type="component" value="Unassembled WGS sequence"/>
</dbReference>
<reference evidence="1" key="1">
    <citation type="submission" date="2022-11" db="EMBL/GenBank/DDBJ databases">
        <title>Genome Sequence of Boeremia exigua.</title>
        <authorList>
            <person name="Buettner E."/>
        </authorList>
    </citation>
    <scope>NUCLEOTIDE SEQUENCE</scope>
    <source>
        <strain evidence="1">CU02</strain>
    </source>
</reference>
<evidence type="ECO:0000313" key="1">
    <source>
        <dbReference type="EMBL" id="KAJ8118050.1"/>
    </source>
</evidence>
<gene>
    <name evidence="1" type="ORF">OPT61_g890</name>
</gene>